<evidence type="ECO:0000256" key="3">
    <source>
        <dbReference type="SAM" id="MobiDB-lite"/>
    </source>
</evidence>
<dbReference type="Pfam" id="PF07508">
    <property type="entry name" value="Recombinase"/>
    <property type="match status" value="1"/>
</dbReference>
<feature type="domain" description="Recombinase" evidence="4">
    <location>
        <begin position="24"/>
        <end position="90"/>
    </location>
</feature>
<dbReference type="InterPro" id="IPR050639">
    <property type="entry name" value="SSR_resolvase"/>
</dbReference>
<dbReference type="InterPro" id="IPR025827">
    <property type="entry name" value="Zn_ribbon_recom_dom"/>
</dbReference>
<proteinExistence type="predicted"/>
<accession>A0ABV3DAB4</accession>
<keyword evidence="1" id="KW-0238">DNA-binding</keyword>
<dbReference type="EMBL" id="JBEZFP010000001">
    <property type="protein sequence ID" value="MEU8131944.1"/>
    <property type="molecule type" value="Genomic_DNA"/>
</dbReference>
<dbReference type="InterPro" id="IPR011109">
    <property type="entry name" value="DNA_bind_recombinase_dom"/>
</dbReference>
<evidence type="ECO:0000256" key="1">
    <source>
        <dbReference type="ARBA" id="ARBA00023125"/>
    </source>
</evidence>
<evidence type="ECO:0000259" key="5">
    <source>
        <dbReference type="Pfam" id="PF13408"/>
    </source>
</evidence>
<protein>
    <submittedName>
        <fullName evidence="6">Recombinase family protein</fullName>
    </submittedName>
</protein>
<keyword evidence="2" id="KW-0233">DNA recombination</keyword>
<evidence type="ECO:0000256" key="2">
    <source>
        <dbReference type="ARBA" id="ARBA00023172"/>
    </source>
</evidence>
<feature type="region of interest" description="Disordered" evidence="3">
    <location>
        <begin position="1"/>
        <end position="24"/>
    </location>
</feature>
<dbReference type="InterPro" id="IPR038109">
    <property type="entry name" value="DNA_bind_recomb_sf"/>
</dbReference>
<gene>
    <name evidence="6" type="ORF">AB0C36_00380</name>
</gene>
<organism evidence="6 7">
    <name type="scientific">Streptodolium elevatio</name>
    <dbReference type="NCBI Taxonomy" id="3157996"/>
    <lineage>
        <taxon>Bacteria</taxon>
        <taxon>Bacillati</taxon>
        <taxon>Actinomycetota</taxon>
        <taxon>Actinomycetes</taxon>
        <taxon>Kitasatosporales</taxon>
        <taxon>Streptomycetaceae</taxon>
        <taxon>Streptodolium</taxon>
    </lineage>
</organism>
<dbReference type="PANTHER" id="PTHR30461:SF2">
    <property type="entry name" value="SERINE RECOMBINASE PINE-RELATED"/>
    <property type="match status" value="1"/>
</dbReference>
<feature type="domain" description="Recombinase zinc beta ribbon" evidence="5">
    <location>
        <begin position="107"/>
        <end position="162"/>
    </location>
</feature>
<sequence length="339" mass="37376">MARLPLSQGGTPTGGKTGTSVRGDKGRVVERYSWTGATITGILRSPALLGWKTHKGQVVRDALGAPVMFTDTPLLTREEFDAINALLDERAIPERRTIRRDSTAQLRRVIECEGCGHRMYLTRANGRRTTNLYYCNPSARGGFCPSVASVRAEWAEEYVEREFLRLVGHIPYHRVTVIPGYDPAAEIAATLAEYEEHQNQRGRQKSQTARDAWQRQADALDNRLAELESTLSRPERRDVIPTGRTYADDWYAADSDGKREMLIEAGARLIVRKGPSKPTELDESLVTFILNGELHPILDEAGALTHAETNAAAPTVPGTRLRLDTAGNRTTSVGVSVAA</sequence>
<evidence type="ECO:0000259" key="4">
    <source>
        <dbReference type="Pfam" id="PF07508"/>
    </source>
</evidence>
<dbReference type="PANTHER" id="PTHR30461">
    <property type="entry name" value="DNA-INVERTASE FROM LAMBDOID PROPHAGE"/>
    <property type="match status" value="1"/>
</dbReference>
<reference evidence="6 7" key="1">
    <citation type="submission" date="2024-06" db="EMBL/GenBank/DDBJ databases">
        <title>The Natural Products Discovery Center: Release of the First 8490 Sequenced Strains for Exploring Actinobacteria Biosynthetic Diversity.</title>
        <authorList>
            <person name="Kalkreuter E."/>
            <person name="Kautsar S.A."/>
            <person name="Yang D."/>
            <person name="Bader C.D."/>
            <person name="Teijaro C.N."/>
            <person name="Fluegel L."/>
            <person name="Davis C.M."/>
            <person name="Simpson J.R."/>
            <person name="Lauterbach L."/>
            <person name="Steele A.D."/>
            <person name="Gui C."/>
            <person name="Meng S."/>
            <person name="Li G."/>
            <person name="Viehrig K."/>
            <person name="Ye F."/>
            <person name="Su P."/>
            <person name="Kiefer A.F."/>
            <person name="Nichols A."/>
            <person name="Cepeda A.J."/>
            <person name="Yan W."/>
            <person name="Fan B."/>
            <person name="Jiang Y."/>
            <person name="Adhikari A."/>
            <person name="Zheng C.-J."/>
            <person name="Schuster L."/>
            <person name="Cowan T.M."/>
            <person name="Smanski M.J."/>
            <person name="Chevrette M.G."/>
            <person name="De Carvalho L.P.S."/>
            <person name="Shen B."/>
        </authorList>
    </citation>
    <scope>NUCLEOTIDE SEQUENCE [LARGE SCALE GENOMIC DNA]</scope>
    <source>
        <strain evidence="6 7">NPDC048946</strain>
    </source>
</reference>
<evidence type="ECO:0000313" key="6">
    <source>
        <dbReference type="EMBL" id="MEU8131944.1"/>
    </source>
</evidence>
<dbReference type="Pfam" id="PF13408">
    <property type="entry name" value="Zn_ribbon_recom"/>
    <property type="match status" value="1"/>
</dbReference>
<keyword evidence="7" id="KW-1185">Reference proteome</keyword>
<dbReference type="Proteomes" id="UP001551482">
    <property type="component" value="Unassembled WGS sequence"/>
</dbReference>
<comment type="caution">
    <text evidence="6">The sequence shown here is derived from an EMBL/GenBank/DDBJ whole genome shotgun (WGS) entry which is preliminary data.</text>
</comment>
<name>A0ABV3DAB4_9ACTN</name>
<dbReference type="Gene3D" id="3.90.1750.20">
    <property type="entry name" value="Putative Large Serine Recombinase, Chain B, Domain 2"/>
    <property type="match status" value="1"/>
</dbReference>
<dbReference type="RefSeq" id="WP_358346963.1">
    <property type="nucleotide sequence ID" value="NZ_JBEZFP010000001.1"/>
</dbReference>
<evidence type="ECO:0000313" key="7">
    <source>
        <dbReference type="Proteomes" id="UP001551482"/>
    </source>
</evidence>